<reference evidence="1" key="1">
    <citation type="submission" date="2019-08" db="EMBL/GenBank/DDBJ databases">
        <authorList>
            <person name="Kucharzyk K."/>
            <person name="Murdoch R.W."/>
            <person name="Higgins S."/>
            <person name="Loffler F."/>
        </authorList>
    </citation>
    <scope>NUCLEOTIDE SEQUENCE</scope>
</reference>
<gene>
    <name evidence="1" type="ORF">SDC9_102998</name>
</gene>
<proteinExistence type="predicted"/>
<dbReference type="AlphaFoldDB" id="A0A645ATG8"/>
<comment type="caution">
    <text evidence="1">The sequence shown here is derived from an EMBL/GenBank/DDBJ whole genome shotgun (WGS) entry which is preliminary data.</text>
</comment>
<name>A0A645ATG8_9ZZZZ</name>
<organism evidence="1">
    <name type="scientific">bioreactor metagenome</name>
    <dbReference type="NCBI Taxonomy" id="1076179"/>
    <lineage>
        <taxon>unclassified sequences</taxon>
        <taxon>metagenomes</taxon>
        <taxon>ecological metagenomes</taxon>
    </lineage>
</organism>
<dbReference type="EMBL" id="VSSQ01015634">
    <property type="protein sequence ID" value="MPM56196.1"/>
    <property type="molecule type" value="Genomic_DNA"/>
</dbReference>
<accession>A0A645ATG8</accession>
<evidence type="ECO:0000313" key="1">
    <source>
        <dbReference type="EMBL" id="MPM56196.1"/>
    </source>
</evidence>
<protein>
    <submittedName>
        <fullName evidence="1">Uncharacterized protein</fullName>
    </submittedName>
</protein>
<sequence>MILAKKDGWVGQAEPVDGLLHVAHQEEIFSLPGERAENGVLHLVGILILIHHDFGVAPAPLVGKLGGLTLFIG</sequence>